<organism evidence="4 5">
    <name type="scientific">Sphaerosporella brunnea</name>
    <dbReference type="NCBI Taxonomy" id="1250544"/>
    <lineage>
        <taxon>Eukaryota</taxon>
        <taxon>Fungi</taxon>
        <taxon>Dikarya</taxon>
        <taxon>Ascomycota</taxon>
        <taxon>Pezizomycotina</taxon>
        <taxon>Pezizomycetes</taxon>
        <taxon>Pezizales</taxon>
        <taxon>Pyronemataceae</taxon>
        <taxon>Sphaerosporella</taxon>
    </lineage>
</organism>
<feature type="region of interest" description="Disordered" evidence="2">
    <location>
        <begin position="333"/>
        <end position="355"/>
    </location>
</feature>
<dbReference type="GO" id="GO:0006606">
    <property type="term" value="P:protein import into nucleus"/>
    <property type="evidence" value="ECO:0007669"/>
    <property type="project" value="TreeGrafter"/>
</dbReference>
<accession>A0A5J5EW68</accession>
<dbReference type="CDD" id="cd13394">
    <property type="entry name" value="Syo1_like"/>
    <property type="match status" value="1"/>
</dbReference>
<dbReference type="PANTHER" id="PTHR13347">
    <property type="entry name" value="HEAT REPEAT-CONTAINING PROTEIN 3"/>
    <property type="match status" value="1"/>
</dbReference>
<dbReference type="PANTHER" id="PTHR13347:SF1">
    <property type="entry name" value="HEAT REPEAT-CONTAINING PROTEIN 3"/>
    <property type="match status" value="1"/>
</dbReference>
<feature type="region of interest" description="Disordered" evidence="2">
    <location>
        <begin position="1"/>
        <end position="27"/>
    </location>
</feature>
<comment type="caution">
    <text evidence="4">The sequence shown here is derived from an EMBL/GenBank/DDBJ whole genome shotgun (WGS) entry which is preliminary data.</text>
</comment>
<dbReference type="InterPro" id="IPR016024">
    <property type="entry name" value="ARM-type_fold"/>
</dbReference>
<proteinExistence type="inferred from homology"/>
<keyword evidence="5" id="KW-1185">Reference proteome</keyword>
<sequence length="636" mass="69704">MGKAAKKFKKSDARKAADPIGARPKKPAFVATPQTDALHKSKILPTVKSLASASATDRAAAMLTCNELLRDDTCRFMLLKERIVAKLMEDLVHDSSEDVVVLAWSALCRIAREEGYDQSVNMFRKDILSRIKTVLEKLFGSIGSVVVDPSKSDANTARNFWTLTESIIGLLKCLSEESEQALDAISKMNIVPFLMGLLRPSINVPESIRSIVAQCLSSLTEDNDDLTSKIIEEQAHYVPQLIQLKEDKSPVIRMSACAILHNLSLAPTEIETDLIDAQLLPTLTSFIKHTAVLDFSSYNPAETSPEDQAGLRAAQIALEVVASVATSAGYELDGAEPEANPDPEFIGGVESGDEDDEMADDIAELREDMDMTTVEDHSDLYSGVDKILQYLLETTTPAVILLSKPTLPTSLSHIQLRALAALNNIAWTLDAAVASRSRLSSKWRNHAQTIWNVVIEPVISGNTADITLADAVTGVAWAVAKAAGGNLEVQGVALHKSFISLYRAATTDELRTKCVGVLGCLALPEEKLEVNKDIGIFLVGLLNASPNTPAQPAIEAMNSIMDIYSDAVFQYDRPVFVELGFLQYLETAAPKIRTLIRRIDRKKFPELRERADEAGNNLTRFIAYKKKEQNKQQQQQ</sequence>
<gene>
    <name evidence="4" type="ORF">FN846DRAFT_890749</name>
</gene>
<reference evidence="4 5" key="1">
    <citation type="submission" date="2019-09" db="EMBL/GenBank/DDBJ databases">
        <title>Draft genome of the ectomycorrhizal ascomycete Sphaerosporella brunnea.</title>
        <authorList>
            <consortium name="DOE Joint Genome Institute"/>
            <person name="Benucci G.M."/>
            <person name="Marozzi G."/>
            <person name="Antonielli L."/>
            <person name="Sanchez S."/>
            <person name="Marco P."/>
            <person name="Wang X."/>
            <person name="Falini L.B."/>
            <person name="Barry K."/>
            <person name="Haridas S."/>
            <person name="Lipzen A."/>
            <person name="Labutti K."/>
            <person name="Grigoriev I.V."/>
            <person name="Murat C."/>
            <person name="Martin F."/>
            <person name="Albertini E."/>
            <person name="Donnini D."/>
            <person name="Bonito G."/>
        </authorList>
    </citation>
    <scope>NUCLEOTIDE SEQUENCE [LARGE SCALE GENOMIC DNA]</scope>
    <source>
        <strain evidence="4 5">Sb_GMNB300</strain>
    </source>
</reference>
<dbReference type="Gene3D" id="1.25.10.10">
    <property type="entry name" value="Leucine-rich Repeat Variant"/>
    <property type="match status" value="1"/>
</dbReference>
<dbReference type="InterPro" id="IPR057990">
    <property type="entry name" value="TPR_SYO1"/>
</dbReference>
<dbReference type="FunCoup" id="A0A5J5EW68">
    <property type="interactions" value="230"/>
</dbReference>
<dbReference type="GO" id="GO:0051082">
    <property type="term" value="F:unfolded protein binding"/>
    <property type="evidence" value="ECO:0007669"/>
    <property type="project" value="TreeGrafter"/>
</dbReference>
<dbReference type="Proteomes" id="UP000326924">
    <property type="component" value="Unassembled WGS sequence"/>
</dbReference>
<evidence type="ECO:0000259" key="3">
    <source>
        <dbReference type="Pfam" id="PF25567"/>
    </source>
</evidence>
<dbReference type="InParanoid" id="A0A5J5EW68"/>
<dbReference type="OrthoDB" id="288703at2759"/>
<dbReference type="SMART" id="SM00185">
    <property type="entry name" value="ARM"/>
    <property type="match status" value="3"/>
</dbReference>
<protein>
    <submittedName>
        <fullName evidence="4">Armadillo-type protein</fullName>
    </submittedName>
</protein>
<dbReference type="GO" id="GO:0042273">
    <property type="term" value="P:ribosomal large subunit biogenesis"/>
    <property type="evidence" value="ECO:0007669"/>
    <property type="project" value="TreeGrafter"/>
</dbReference>
<dbReference type="InterPro" id="IPR000225">
    <property type="entry name" value="Armadillo"/>
</dbReference>
<dbReference type="Pfam" id="PF25567">
    <property type="entry name" value="TPR_SYO1"/>
    <property type="match status" value="1"/>
</dbReference>
<evidence type="ECO:0000313" key="4">
    <source>
        <dbReference type="EMBL" id="KAA8904639.1"/>
    </source>
</evidence>
<evidence type="ECO:0000313" key="5">
    <source>
        <dbReference type="Proteomes" id="UP000326924"/>
    </source>
</evidence>
<feature type="domain" description="SYO1-like TPR repeats" evidence="3">
    <location>
        <begin position="405"/>
        <end position="628"/>
    </location>
</feature>
<dbReference type="EMBL" id="VXIS01000105">
    <property type="protein sequence ID" value="KAA8904639.1"/>
    <property type="molecule type" value="Genomic_DNA"/>
</dbReference>
<dbReference type="SUPFAM" id="SSF48371">
    <property type="entry name" value="ARM repeat"/>
    <property type="match status" value="1"/>
</dbReference>
<name>A0A5J5EW68_9PEZI</name>
<dbReference type="AlphaFoldDB" id="A0A5J5EW68"/>
<dbReference type="InterPro" id="IPR011989">
    <property type="entry name" value="ARM-like"/>
</dbReference>
<comment type="similarity">
    <text evidence="1">Belongs to the nuclear import and ribosome assembly adapter family.</text>
</comment>
<evidence type="ECO:0000256" key="1">
    <source>
        <dbReference type="ARBA" id="ARBA00049983"/>
    </source>
</evidence>
<dbReference type="InterPro" id="IPR052616">
    <property type="entry name" value="SYO1-like"/>
</dbReference>
<evidence type="ECO:0000256" key="2">
    <source>
        <dbReference type="SAM" id="MobiDB-lite"/>
    </source>
</evidence>